<proteinExistence type="predicted"/>
<reference evidence="2" key="1">
    <citation type="journal article" date="2014" name="Front. Microbiol.">
        <title>High frequency of phylogenetically diverse reductive dehalogenase-homologous genes in deep subseafloor sedimentary metagenomes.</title>
        <authorList>
            <person name="Kawai M."/>
            <person name="Futagami T."/>
            <person name="Toyoda A."/>
            <person name="Takaki Y."/>
            <person name="Nishi S."/>
            <person name="Hori S."/>
            <person name="Arai W."/>
            <person name="Tsubouchi T."/>
            <person name="Morono Y."/>
            <person name="Uchiyama I."/>
            <person name="Ito T."/>
            <person name="Fujiyama A."/>
            <person name="Inagaki F."/>
            <person name="Takami H."/>
        </authorList>
    </citation>
    <scope>NUCLEOTIDE SEQUENCE</scope>
    <source>
        <strain evidence="2">Expedition CK06-06</strain>
    </source>
</reference>
<organism evidence="2">
    <name type="scientific">marine sediment metagenome</name>
    <dbReference type="NCBI Taxonomy" id="412755"/>
    <lineage>
        <taxon>unclassified sequences</taxon>
        <taxon>metagenomes</taxon>
        <taxon>ecological metagenomes</taxon>
    </lineage>
</organism>
<sequence length="50" mass="5653">MDSDKFISELKEKAKYLYENTIYALAGTAIFGGGVFEQPARIMGMERFLT</sequence>
<comment type="caution">
    <text evidence="2">The sequence shown here is derived from an EMBL/GenBank/DDBJ whole genome shotgun (WGS) entry which is preliminary data.</text>
</comment>
<keyword evidence="1" id="KW-1133">Transmembrane helix</keyword>
<name>X1F7V5_9ZZZZ</name>
<protein>
    <submittedName>
        <fullName evidence="2">Uncharacterized protein</fullName>
    </submittedName>
</protein>
<gene>
    <name evidence="2" type="ORF">S03H2_16570</name>
</gene>
<feature type="non-terminal residue" evidence="2">
    <location>
        <position position="50"/>
    </location>
</feature>
<dbReference type="EMBL" id="BARU01008474">
    <property type="protein sequence ID" value="GAH41721.1"/>
    <property type="molecule type" value="Genomic_DNA"/>
</dbReference>
<keyword evidence="1" id="KW-0812">Transmembrane</keyword>
<accession>X1F7V5</accession>
<feature type="transmembrane region" description="Helical" evidence="1">
    <location>
        <begin position="20"/>
        <end position="37"/>
    </location>
</feature>
<dbReference type="AlphaFoldDB" id="X1F7V5"/>
<keyword evidence="1" id="KW-0472">Membrane</keyword>
<evidence type="ECO:0000313" key="2">
    <source>
        <dbReference type="EMBL" id="GAH41721.1"/>
    </source>
</evidence>
<evidence type="ECO:0000256" key="1">
    <source>
        <dbReference type="SAM" id="Phobius"/>
    </source>
</evidence>